<name>F9DLJ5_9BACT</name>
<reference evidence="1 2" key="1">
    <citation type="submission" date="2011-04" db="EMBL/GenBank/DDBJ databases">
        <authorList>
            <person name="Muzny D."/>
            <person name="Qin X."/>
            <person name="Deng J."/>
            <person name="Jiang H."/>
            <person name="Liu Y."/>
            <person name="Qu J."/>
            <person name="Song X.-Z."/>
            <person name="Zhang L."/>
            <person name="Thornton R."/>
            <person name="Coyle M."/>
            <person name="Francisco L."/>
            <person name="Jackson L."/>
            <person name="Javaid M."/>
            <person name="Korchina V."/>
            <person name="Kovar C."/>
            <person name="Mata R."/>
            <person name="Mathew T."/>
            <person name="Ngo R."/>
            <person name="Nguyen L."/>
            <person name="Nguyen N."/>
            <person name="Okwuonu G."/>
            <person name="Ongeri F."/>
            <person name="Pham C."/>
            <person name="Simmons D."/>
            <person name="Wilczek-Boney K."/>
            <person name="Hale W."/>
            <person name="Jakkamsetti A."/>
            <person name="Pham P."/>
            <person name="Ruth R."/>
            <person name="San Lucas F."/>
            <person name="Warren J."/>
            <person name="Zhang J."/>
            <person name="Zhao Z."/>
            <person name="Zhou C."/>
            <person name="Zhu D."/>
            <person name="Lee S."/>
            <person name="Bess C."/>
            <person name="Blankenburg K."/>
            <person name="Forbes L."/>
            <person name="Fu Q."/>
            <person name="Gubbala S."/>
            <person name="Hirani K."/>
            <person name="Jayaseelan J.C."/>
            <person name="Lara F."/>
            <person name="Munidasa M."/>
            <person name="Palculict T."/>
            <person name="Patil S."/>
            <person name="Pu L.-L."/>
            <person name="Saada N."/>
            <person name="Tang L."/>
            <person name="Weissenberger G."/>
            <person name="Zhu Y."/>
            <person name="Hemphill L."/>
            <person name="Shang Y."/>
            <person name="Youmans B."/>
            <person name="Ayvaz T."/>
            <person name="Ross M."/>
            <person name="Santibanez J."/>
            <person name="Aqrawi P."/>
            <person name="Gross S."/>
            <person name="Joshi V."/>
            <person name="Fowler G."/>
            <person name="Nazareth L."/>
            <person name="Reid J."/>
            <person name="Worley K."/>
            <person name="Petrosino J."/>
            <person name="Highlander S."/>
            <person name="Gibbs R."/>
        </authorList>
    </citation>
    <scope>NUCLEOTIDE SEQUENCE [LARGE SCALE GENOMIC DNA]</scope>
    <source>
        <strain evidence="1 2">ATCC 700821</strain>
    </source>
</reference>
<proteinExistence type="predicted"/>
<dbReference type="Proteomes" id="UP000004123">
    <property type="component" value="Unassembled WGS sequence"/>
</dbReference>
<gene>
    <name evidence="1" type="ORF">HMPREF9144_2537</name>
</gene>
<protein>
    <submittedName>
        <fullName evidence="1">Uncharacterized protein</fullName>
    </submittedName>
</protein>
<dbReference type="HOGENOM" id="CLU_3203631_0_0_10"/>
<organism evidence="1 2">
    <name type="scientific">Prevotella pallens ATCC 700821</name>
    <dbReference type="NCBI Taxonomy" id="997353"/>
    <lineage>
        <taxon>Bacteria</taxon>
        <taxon>Pseudomonadati</taxon>
        <taxon>Bacteroidota</taxon>
        <taxon>Bacteroidia</taxon>
        <taxon>Bacteroidales</taxon>
        <taxon>Prevotellaceae</taxon>
        <taxon>Prevotella</taxon>
    </lineage>
</organism>
<dbReference type="STRING" id="997353.HMPREF9144_2537"/>
<dbReference type="EMBL" id="AFPY01000126">
    <property type="protein sequence ID" value="EGQ12773.1"/>
    <property type="molecule type" value="Genomic_DNA"/>
</dbReference>
<sequence>MLRKAMCSVAFYRRWLVCVVVFVVLCLAYSWLKALFCKNNDNILI</sequence>
<comment type="caution">
    <text evidence="1">The sequence shown here is derived from an EMBL/GenBank/DDBJ whole genome shotgun (WGS) entry which is preliminary data.</text>
</comment>
<evidence type="ECO:0000313" key="1">
    <source>
        <dbReference type="EMBL" id="EGQ12773.1"/>
    </source>
</evidence>
<accession>F9DLJ5</accession>
<evidence type="ECO:0000313" key="2">
    <source>
        <dbReference type="Proteomes" id="UP000004123"/>
    </source>
</evidence>
<dbReference type="AlphaFoldDB" id="F9DLJ5"/>